<feature type="domain" description="Pyridine nucleotide-disulphide oxidoreductase dimerisation" evidence="15">
    <location>
        <begin position="355"/>
        <end position="463"/>
    </location>
</feature>
<dbReference type="Pfam" id="PF07992">
    <property type="entry name" value="Pyr_redox_2"/>
    <property type="match status" value="1"/>
</dbReference>
<protein>
    <recommendedName>
        <fullName evidence="3 14">Dihydrolipoyl dehydrogenase</fullName>
        <ecNumber evidence="2 14">1.8.1.4</ecNumber>
    </recommendedName>
</protein>
<dbReference type="GO" id="GO:0050660">
    <property type="term" value="F:flavin adenine dinucleotide binding"/>
    <property type="evidence" value="ECO:0007669"/>
    <property type="project" value="InterPro"/>
</dbReference>
<keyword evidence="5 12" id="KW-0274">FAD</keyword>
<dbReference type="Pfam" id="PF02852">
    <property type="entry name" value="Pyr_redox_dim"/>
    <property type="match status" value="1"/>
</dbReference>
<dbReference type="EMBL" id="CP051481">
    <property type="protein sequence ID" value="QJG67238.1"/>
    <property type="molecule type" value="Genomic_DNA"/>
</dbReference>
<evidence type="ECO:0000256" key="6">
    <source>
        <dbReference type="ARBA" id="ARBA00023002"/>
    </source>
</evidence>
<accession>A0A858U957</accession>
<dbReference type="InterPro" id="IPR036188">
    <property type="entry name" value="FAD/NAD-bd_sf"/>
</dbReference>
<evidence type="ECO:0000313" key="18">
    <source>
        <dbReference type="Proteomes" id="UP000501060"/>
    </source>
</evidence>
<feature type="binding site" evidence="12">
    <location>
        <begin position="190"/>
        <end position="197"/>
    </location>
    <ligand>
        <name>NAD(+)</name>
        <dbReference type="ChEBI" id="CHEBI:57540"/>
    </ligand>
</feature>
<keyword evidence="8" id="KW-1015">Disulfide bond</keyword>
<dbReference type="FunFam" id="3.30.390.30:FF:000001">
    <property type="entry name" value="Dihydrolipoyl dehydrogenase"/>
    <property type="match status" value="1"/>
</dbReference>
<evidence type="ECO:0000256" key="10">
    <source>
        <dbReference type="ARBA" id="ARBA00049187"/>
    </source>
</evidence>
<evidence type="ECO:0000256" key="7">
    <source>
        <dbReference type="ARBA" id="ARBA00023027"/>
    </source>
</evidence>
<dbReference type="PRINTS" id="PR00411">
    <property type="entry name" value="PNDRDTASEI"/>
</dbReference>
<evidence type="ECO:0000256" key="5">
    <source>
        <dbReference type="ARBA" id="ARBA00022827"/>
    </source>
</evidence>
<feature type="binding site" evidence="12">
    <location>
        <begin position="321"/>
        <end position="324"/>
    </location>
    <ligand>
        <name>FAD</name>
        <dbReference type="ChEBI" id="CHEBI:57692"/>
    </ligand>
</feature>
<evidence type="ECO:0000256" key="8">
    <source>
        <dbReference type="ARBA" id="ARBA00023157"/>
    </source>
</evidence>
<evidence type="ECO:0000259" key="15">
    <source>
        <dbReference type="Pfam" id="PF02852"/>
    </source>
</evidence>
<evidence type="ECO:0000313" key="17">
    <source>
        <dbReference type="EMBL" id="QJG67238.1"/>
    </source>
</evidence>
<dbReference type="PROSITE" id="PS00076">
    <property type="entry name" value="PYRIDINE_REDOX_1"/>
    <property type="match status" value="1"/>
</dbReference>
<keyword evidence="7 12" id="KW-0520">NAD</keyword>
<dbReference type="Gene3D" id="3.50.50.60">
    <property type="entry name" value="FAD/NAD(P)-binding domain"/>
    <property type="match status" value="2"/>
</dbReference>
<comment type="catalytic activity">
    <reaction evidence="10 14">
        <text>N(6)-[(R)-dihydrolipoyl]-L-lysyl-[protein] + NAD(+) = N(6)-[(R)-lipoyl]-L-lysyl-[protein] + NADH + H(+)</text>
        <dbReference type="Rhea" id="RHEA:15045"/>
        <dbReference type="Rhea" id="RHEA-COMP:10474"/>
        <dbReference type="Rhea" id="RHEA-COMP:10475"/>
        <dbReference type="ChEBI" id="CHEBI:15378"/>
        <dbReference type="ChEBI" id="CHEBI:57540"/>
        <dbReference type="ChEBI" id="CHEBI:57945"/>
        <dbReference type="ChEBI" id="CHEBI:83099"/>
        <dbReference type="ChEBI" id="CHEBI:83100"/>
        <dbReference type="EC" id="1.8.1.4"/>
    </reaction>
</comment>
<dbReference type="SUPFAM" id="SSF51905">
    <property type="entry name" value="FAD/NAD(P)-binding domain"/>
    <property type="match status" value="1"/>
</dbReference>
<dbReference type="InterPro" id="IPR023753">
    <property type="entry name" value="FAD/NAD-binding_dom"/>
</dbReference>
<evidence type="ECO:0000259" key="16">
    <source>
        <dbReference type="Pfam" id="PF07992"/>
    </source>
</evidence>
<dbReference type="GO" id="GO:0006103">
    <property type="term" value="P:2-oxoglutarate metabolic process"/>
    <property type="evidence" value="ECO:0007669"/>
    <property type="project" value="TreeGrafter"/>
</dbReference>
<evidence type="ECO:0000256" key="2">
    <source>
        <dbReference type="ARBA" id="ARBA00012608"/>
    </source>
</evidence>
<dbReference type="RefSeq" id="WP_169605287.1">
    <property type="nucleotide sequence ID" value="NZ_CP051481.1"/>
</dbReference>
<dbReference type="PANTHER" id="PTHR22912:SF160">
    <property type="entry name" value="DIHYDROLIPOYL DEHYDROGENASE"/>
    <property type="match status" value="1"/>
</dbReference>
<feature type="disulfide bond" description="Redox-active" evidence="13">
    <location>
        <begin position="49"/>
        <end position="54"/>
    </location>
</feature>
<evidence type="ECO:0000256" key="3">
    <source>
        <dbReference type="ARBA" id="ARBA00016961"/>
    </source>
</evidence>
<proteinExistence type="inferred from homology"/>
<dbReference type="InterPro" id="IPR012999">
    <property type="entry name" value="Pyr_OxRdtase_I_AS"/>
</dbReference>
<evidence type="ECO:0000256" key="4">
    <source>
        <dbReference type="ARBA" id="ARBA00022630"/>
    </source>
</evidence>
<keyword evidence="12" id="KW-0547">Nucleotide-binding</keyword>
<dbReference type="InterPro" id="IPR006258">
    <property type="entry name" value="Lipoamide_DH"/>
</dbReference>
<comment type="similarity">
    <text evidence="1 14">Belongs to the class-I pyridine nucleotide-disulfide oxidoreductase family.</text>
</comment>
<evidence type="ECO:0000256" key="1">
    <source>
        <dbReference type="ARBA" id="ARBA00007532"/>
    </source>
</evidence>
<evidence type="ECO:0000256" key="9">
    <source>
        <dbReference type="ARBA" id="ARBA00023284"/>
    </source>
</evidence>
<name>A0A858U957_9MOLU</name>
<dbReference type="InterPro" id="IPR001100">
    <property type="entry name" value="Pyr_nuc-diS_OxRdtase"/>
</dbReference>
<keyword evidence="6 14" id="KW-0560">Oxidoreductase</keyword>
<evidence type="ECO:0000256" key="11">
    <source>
        <dbReference type="PIRSR" id="PIRSR000350-2"/>
    </source>
</evidence>
<feature type="active site" description="Proton acceptor" evidence="11">
    <location>
        <position position="453"/>
    </location>
</feature>
<dbReference type="SUPFAM" id="SSF55424">
    <property type="entry name" value="FAD/NAD-linked reductases, dimerisation (C-terminal) domain"/>
    <property type="match status" value="1"/>
</dbReference>
<comment type="cofactor">
    <cofactor evidence="12 14">
        <name>FAD</name>
        <dbReference type="ChEBI" id="CHEBI:57692"/>
    </cofactor>
    <text evidence="12 14">Binds 1 FAD per subunit.</text>
</comment>
<dbReference type="InterPro" id="IPR016156">
    <property type="entry name" value="FAD/NAD-linked_Rdtase_dimer_sf"/>
</dbReference>
<dbReference type="PANTHER" id="PTHR22912">
    <property type="entry name" value="DISULFIDE OXIDOREDUCTASE"/>
    <property type="match status" value="1"/>
</dbReference>
<dbReference type="Gene3D" id="3.30.390.30">
    <property type="match status" value="1"/>
</dbReference>
<reference evidence="17 18" key="1">
    <citation type="submission" date="2020-04" db="EMBL/GenBank/DDBJ databases">
        <title>Novel Mycoplasma species detected in Phocoena phocoena (harbor porpoise) from the USA.</title>
        <authorList>
            <person name="Volokhov D.V."/>
        </authorList>
    </citation>
    <scope>NUCLEOTIDE SEQUENCE [LARGE SCALE GENOMIC DNA]</scope>
    <source>
        <strain evidence="17 18">Phocoena C-264-GEN</strain>
    </source>
</reference>
<dbReference type="PRINTS" id="PR00368">
    <property type="entry name" value="FADPNR"/>
</dbReference>
<evidence type="ECO:0000256" key="13">
    <source>
        <dbReference type="PIRSR" id="PIRSR000350-4"/>
    </source>
</evidence>
<dbReference type="KEGG" id="mphe:HGG69_02905"/>
<organism evidence="17 18">
    <name type="scientific">Mycoplasma phocoenae</name>
    <dbReference type="NCBI Taxonomy" id="754517"/>
    <lineage>
        <taxon>Bacteria</taxon>
        <taxon>Bacillati</taxon>
        <taxon>Mycoplasmatota</taxon>
        <taxon>Mollicutes</taxon>
        <taxon>Mycoplasmataceae</taxon>
        <taxon>Mycoplasma</taxon>
    </lineage>
</organism>
<dbReference type="PIRSF" id="PIRSF000350">
    <property type="entry name" value="Mercury_reductase_MerA"/>
    <property type="match status" value="1"/>
</dbReference>
<dbReference type="EC" id="1.8.1.4" evidence="2 14"/>
<dbReference type="GO" id="GO:0004148">
    <property type="term" value="F:dihydrolipoyl dehydrogenase (NADH) activity"/>
    <property type="evidence" value="ECO:0007669"/>
    <property type="project" value="UniProtKB-EC"/>
</dbReference>
<feature type="binding site" evidence="12">
    <location>
        <position position="315"/>
    </location>
    <ligand>
        <name>FAD</name>
        <dbReference type="ChEBI" id="CHEBI:57692"/>
    </ligand>
</feature>
<dbReference type="NCBIfam" id="TIGR01350">
    <property type="entry name" value="lipoamide_DH"/>
    <property type="match status" value="1"/>
</dbReference>
<feature type="binding site" evidence="12">
    <location>
        <position position="276"/>
    </location>
    <ligand>
        <name>NAD(+)</name>
        <dbReference type="ChEBI" id="CHEBI:57540"/>
    </ligand>
</feature>
<gene>
    <name evidence="17" type="primary">lpdA</name>
    <name evidence="17" type="ORF">HGG69_02905</name>
</gene>
<comment type="miscellaneous">
    <text evidence="14">The active site is a redox-active disulfide bond.</text>
</comment>
<keyword evidence="4 14" id="KW-0285">Flavoprotein</keyword>
<evidence type="ECO:0000256" key="14">
    <source>
        <dbReference type="RuleBase" id="RU003692"/>
    </source>
</evidence>
<keyword evidence="18" id="KW-1185">Reference proteome</keyword>
<dbReference type="InterPro" id="IPR004099">
    <property type="entry name" value="Pyr_nucl-diS_OxRdtase_dimer"/>
</dbReference>
<dbReference type="InterPro" id="IPR050151">
    <property type="entry name" value="Class-I_Pyr_Nuc-Dis_Oxidored"/>
</dbReference>
<dbReference type="Proteomes" id="UP000501060">
    <property type="component" value="Chromosome"/>
</dbReference>
<sequence length="473" mass="51671">MSKYTGNIDAEYDLIVIGAGPGGYLAAEEGAKHGLKTLIVEKCYWGGVCLNVGCIPTKALLHATEEFHKAKTGELSKLGFTFDADSVQLDWNALQAQKAKTVTKLTGGVKMLMKGNKVEIIEDTAEFLDNNVLKAGDKVVKGKYMIYAMGSHSRRLNLPGFEQAYMDKKVVTSTGLINIESQPSSLTIIGGGVIGVEFGQVFATAGTKVTILQNLDRVLANLDKDVTDEVQKHLKKKGVEIIFNTTIKSYEDDHVVYEKDGEEFKIKSDIVLSSIGRIPNTGFLSKTDVKIGQRGEIVIDEKCKTNVENVYAIGDITGQNMLAHVAYKHAAIAVYDILNREGKCNTEIKYNPLTVAGCIYTDPEIASIGLTENAAKAQEKEYIATKWSFAYVGKAIAAHRDYGFCKLVVDKNNGKILGAQIIGANATDMITEIALAMDNDLNVFDLANSIHPHPTFNEIVWEAARQAVHKLEK</sequence>
<evidence type="ECO:0000256" key="12">
    <source>
        <dbReference type="PIRSR" id="PIRSR000350-3"/>
    </source>
</evidence>
<feature type="domain" description="FAD/NAD(P)-binding" evidence="16">
    <location>
        <begin position="12"/>
        <end position="330"/>
    </location>
</feature>
<feature type="binding site" evidence="12">
    <location>
        <position position="58"/>
    </location>
    <ligand>
        <name>FAD</name>
        <dbReference type="ChEBI" id="CHEBI:57692"/>
    </ligand>
</feature>
<keyword evidence="9 14" id="KW-0676">Redox-active center</keyword>
<dbReference type="AlphaFoldDB" id="A0A858U957"/>